<feature type="transmembrane region" description="Helical" evidence="1">
    <location>
        <begin position="6"/>
        <end position="26"/>
    </location>
</feature>
<dbReference type="AlphaFoldDB" id="A0A3A4NGT9"/>
<dbReference type="EMBL" id="QZKU01000128">
    <property type="protein sequence ID" value="RJP16190.1"/>
    <property type="molecule type" value="Genomic_DNA"/>
</dbReference>
<evidence type="ECO:0000313" key="2">
    <source>
        <dbReference type="EMBL" id="RJP16190.1"/>
    </source>
</evidence>
<keyword evidence="1" id="KW-1133">Transmembrane helix</keyword>
<dbReference type="Proteomes" id="UP000265882">
    <property type="component" value="Unassembled WGS sequence"/>
</dbReference>
<accession>A0A3A4NGT9</accession>
<keyword evidence="1" id="KW-0812">Transmembrane</keyword>
<reference evidence="2 3" key="1">
    <citation type="journal article" date="2017" name="ISME J.">
        <title>Energy and carbon metabolisms in a deep terrestrial subsurface fluid microbial community.</title>
        <authorList>
            <person name="Momper L."/>
            <person name="Jungbluth S.P."/>
            <person name="Lee M.D."/>
            <person name="Amend J.P."/>
        </authorList>
    </citation>
    <scope>NUCLEOTIDE SEQUENCE [LARGE SCALE GENOMIC DNA]</scope>
    <source>
        <strain evidence="2">SURF_5</strain>
    </source>
</reference>
<evidence type="ECO:0000313" key="3">
    <source>
        <dbReference type="Proteomes" id="UP000265882"/>
    </source>
</evidence>
<name>A0A3A4NGT9_ABYX5</name>
<protein>
    <submittedName>
        <fullName evidence="2">Uncharacterized protein</fullName>
    </submittedName>
</protein>
<evidence type="ECO:0000256" key="1">
    <source>
        <dbReference type="SAM" id="Phobius"/>
    </source>
</evidence>
<keyword evidence="1" id="KW-0472">Membrane</keyword>
<feature type="transmembrane region" description="Helical" evidence="1">
    <location>
        <begin position="38"/>
        <end position="60"/>
    </location>
</feature>
<proteinExistence type="predicted"/>
<comment type="caution">
    <text evidence="2">The sequence shown here is derived from an EMBL/GenBank/DDBJ whole genome shotgun (WGS) entry which is preliminary data.</text>
</comment>
<gene>
    <name evidence="2" type="ORF">C4520_19480</name>
</gene>
<sequence>MISGTAFYVAVNVLVAVAALAAIFLVPRQIPAGTARKLLVIALALLLLSGGIFAVSLRFFKLAEIAYTGQAFKVLEQGTFEFIYRFKDVALAGNIAELVAVALLASVGRTLLRAGGETGGDGIK</sequence>
<organism evidence="2 3">
    <name type="scientific">Abyssobacteria bacterium (strain SURF_5)</name>
    <dbReference type="NCBI Taxonomy" id="2093360"/>
    <lineage>
        <taxon>Bacteria</taxon>
        <taxon>Pseudomonadati</taxon>
        <taxon>Candidatus Hydrogenedentota</taxon>
        <taxon>Candidatus Abyssobacteria</taxon>
    </lineage>
</organism>